<sequence>MSKNGGWTVDLKEYAHNIRVDLRLGLSICDSTKEKRTNLIKLGNVLTGQMKRSYQISYYKDAYNYDTVRSGLDFYRNKSIAIPVKKLVNVSLSIVYRIISNVNQRMNNEHLLNIVPDVGEMHQYYGMANKLGGSDVLLNESKVDNIIKGFDNNTLPHEFGHTLGLVHVDLNIASSYAKNQQFPIMRQRTKDSTNVMFGGKSRYMHNTTSTTIVPEQIDVIIINYRSGIINQ</sequence>
<dbReference type="OrthoDB" id="760528at2"/>
<keyword evidence="2" id="KW-1185">Reference proteome</keyword>
<evidence type="ECO:0008006" key="3">
    <source>
        <dbReference type="Google" id="ProtNLM"/>
    </source>
</evidence>
<dbReference type="SUPFAM" id="SSF55486">
    <property type="entry name" value="Metalloproteases ('zincins'), catalytic domain"/>
    <property type="match status" value="1"/>
</dbReference>
<evidence type="ECO:0000313" key="2">
    <source>
        <dbReference type="Proteomes" id="UP000320300"/>
    </source>
</evidence>
<proteinExistence type="predicted"/>
<name>A0A521FLN6_9SPHI</name>
<protein>
    <recommendedName>
        <fullName evidence="3">Metallo-peptidase family M12B Reprolysin-like</fullName>
    </recommendedName>
</protein>
<accession>A0A521FLN6</accession>
<dbReference type="RefSeq" id="WP_142530640.1">
    <property type="nucleotide sequence ID" value="NZ_CBCSJO010000012.1"/>
</dbReference>
<organism evidence="1 2">
    <name type="scientific">Pedobacter westerhofensis</name>
    <dbReference type="NCBI Taxonomy" id="425512"/>
    <lineage>
        <taxon>Bacteria</taxon>
        <taxon>Pseudomonadati</taxon>
        <taxon>Bacteroidota</taxon>
        <taxon>Sphingobacteriia</taxon>
        <taxon>Sphingobacteriales</taxon>
        <taxon>Sphingobacteriaceae</taxon>
        <taxon>Pedobacter</taxon>
    </lineage>
</organism>
<gene>
    <name evidence="1" type="ORF">SAMN06265348_113227</name>
</gene>
<dbReference type="EMBL" id="FXTN01000013">
    <property type="protein sequence ID" value="SMO97059.1"/>
    <property type="molecule type" value="Genomic_DNA"/>
</dbReference>
<dbReference type="Gene3D" id="3.40.390.10">
    <property type="entry name" value="Collagenase (Catalytic Domain)"/>
    <property type="match status" value="1"/>
</dbReference>
<dbReference type="Proteomes" id="UP000320300">
    <property type="component" value="Unassembled WGS sequence"/>
</dbReference>
<reference evidence="1 2" key="1">
    <citation type="submission" date="2017-05" db="EMBL/GenBank/DDBJ databases">
        <authorList>
            <person name="Varghese N."/>
            <person name="Submissions S."/>
        </authorList>
    </citation>
    <scope>NUCLEOTIDE SEQUENCE [LARGE SCALE GENOMIC DNA]</scope>
    <source>
        <strain evidence="1 2">DSM 19036</strain>
    </source>
</reference>
<dbReference type="InterPro" id="IPR024079">
    <property type="entry name" value="MetalloPept_cat_dom_sf"/>
</dbReference>
<dbReference type="AlphaFoldDB" id="A0A521FLN6"/>
<evidence type="ECO:0000313" key="1">
    <source>
        <dbReference type="EMBL" id="SMO97059.1"/>
    </source>
</evidence>
<dbReference type="GO" id="GO:0008237">
    <property type="term" value="F:metallopeptidase activity"/>
    <property type="evidence" value="ECO:0007669"/>
    <property type="project" value="InterPro"/>
</dbReference>